<evidence type="ECO:0000313" key="2">
    <source>
        <dbReference type="EMBL" id="VDL73743.1"/>
    </source>
</evidence>
<evidence type="ECO:0000313" key="3">
    <source>
        <dbReference type="Proteomes" id="UP000271162"/>
    </source>
</evidence>
<evidence type="ECO:0000313" key="4">
    <source>
        <dbReference type="WBParaSite" id="NBR_0001015301-mRNA-1"/>
    </source>
</evidence>
<feature type="compositionally biased region" description="Basic residues" evidence="1">
    <location>
        <begin position="1052"/>
        <end position="1061"/>
    </location>
</feature>
<feature type="compositionally biased region" description="Basic and acidic residues" evidence="1">
    <location>
        <begin position="897"/>
        <end position="907"/>
    </location>
</feature>
<dbReference type="AlphaFoldDB" id="A0A0N4Y313"/>
<feature type="region of interest" description="Disordered" evidence="1">
    <location>
        <begin position="526"/>
        <end position="1061"/>
    </location>
</feature>
<feature type="region of interest" description="Disordered" evidence="1">
    <location>
        <begin position="286"/>
        <end position="505"/>
    </location>
</feature>
<feature type="compositionally biased region" description="Polar residues" evidence="1">
    <location>
        <begin position="369"/>
        <end position="383"/>
    </location>
</feature>
<evidence type="ECO:0000256" key="1">
    <source>
        <dbReference type="SAM" id="MobiDB-lite"/>
    </source>
</evidence>
<dbReference type="OMA" id="FWEPDIV"/>
<gene>
    <name evidence="2" type="ORF">NBR_LOCUS10154</name>
</gene>
<feature type="compositionally biased region" description="Low complexity" evidence="1">
    <location>
        <begin position="887"/>
        <end position="896"/>
    </location>
</feature>
<feature type="compositionally biased region" description="Polar residues" evidence="1">
    <location>
        <begin position="714"/>
        <end position="724"/>
    </location>
</feature>
<sequence>MRRANYGGQSKGSVLNGSRLSSLPQRFDQNAYNPAEFYSVLVELFAKLRRELGEPQLDQYVRQLQRYVKQLLSAYELSKEVTVVRSVEDILAGNTRSETKKSYVPHVSTINALLILRSLENGWAAPDAQAGLRLGDAVKTMLADRIEAAVQARKTPMSNSNGFREDSQSRYNGLQRKYSLRRITSTDLFESFHNSGHFLGGETEKLLRLKCHSDFYQKLRKTLVKKPESADADVPEEKPDVSSEIVQEVLIHESFCNVSCVAACANISIATTTNISVFLGAIPASAPADKTSEESPRKTIPAHSTSATARPTRPVPPPIRPLKKSELQGLLPSRPRVPDTVTVDPAHVQVRSESNDKPGKRKRADLSHNTEPMGSDSSLSTKMPSRKAARMEPKPFSPSERAGSSDESTEERTTVKSDKLTRLAKQSLQHSPKSSVLPASTGGQKRFEHDLSPMISKPRQRHSMPSMLPASSSEELFSSKPHSRRTTQPVRPTAGLMSSHDRSELQKAQAIIEAWKSSSYEVLPTEPDLFDTEHEPIPARPRRRQYKGVDPISVSFDSSQKSAETLPERTVTRRSHARTCSPPAESVRSKDSEVGAVPVPNPKPFPSATPDEEVTSRPTRRSAEDEKVKKLPSIVPPKGRESLQRHRKGHSPVETSSAEEVTISRPPESEETVPNVPKQRGRPRKSTKADPPTIPSNVQESGRSIRSGAAKHISGTSMEPGTSLETRKTISKDSVENPTRLKDTKLQETTKSSEDITYPTEEPSGLKRASKTRKLRISFEETTPSTSQALLKERKGASGKEEQSRPSRSFRSSSLAAGKDTLEVDKFRETRSRVDRSSSQQGSLDRKATVKRTHPSPSSQSSSETAELVRKRDTRSGKVGRKGALRHQSSQSSIEVVSEHEGKSEAHPKKRSLSRKRGEQPETVESISPRLLRSSNQSSGVEVLSNDESLETHTRAKTSLKPRGRKVVDREKRPKSTRTLQTSSQSSPEDTSEPDTLMGRSRARFRRQRGAPVETKPLGKTAEPDARRQRLPRRNVEVASSGEESAEEAAKSRKSSLRHRV</sequence>
<feature type="compositionally biased region" description="Low complexity" evidence="1">
    <location>
        <begin position="977"/>
        <end position="987"/>
    </location>
</feature>
<protein>
    <submittedName>
        <fullName evidence="4">ULP_PROTEASE domain-containing protein</fullName>
    </submittedName>
</protein>
<name>A0A0N4Y313_NIPBR</name>
<feature type="compositionally biased region" description="Basic and acidic residues" evidence="1">
    <location>
        <begin position="353"/>
        <end position="368"/>
    </location>
</feature>
<feature type="compositionally biased region" description="Polar residues" evidence="1">
    <location>
        <begin position="424"/>
        <end position="443"/>
    </location>
</feature>
<feature type="compositionally biased region" description="Basic residues" evidence="1">
    <location>
        <begin position="955"/>
        <end position="965"/>
    </location>
</feature>
<reference evidence="2 3" key="2">
    <citation type="submission" date="2018-11" db="EMBL/GenBank/DDBJ databases">
        <authorList>
            <consortium name="Pathogen Informatics"/>
        </authorList>
    </citation>
    <scope>NUCLEOTIDE SEQUENCE [LARGE SCALE GENOMIC DNA]</scope>
</reference>
<dbReference type="Proteomes" id="UP000271162">
    <property type="component" value="Unassembled WGS sequence"/>
</dbReference>
<accession>A0A0N4Y313</accession>
<feature type="compositionally biased region" description="Basic and acidic residues" evidence="1">
    <location>
        <begin position="820"/>
        <end position="836"/>
    </location>
</feature>
<organism evidence="4">
    <name type="scientific">Nippostrongylus brasiliensis</name>
    <name type="common">Rat hookworm</name>
    <dbReference type="NCBI Taxonomy" id="27835"/>
    <lineage>
        <taxon>Eukaryota</taxon>
        <taxon>Metazoa</taxon>
        <taxon>Ecdysozoa</taxon>
        <taxon>Nematoda</taxon>
        <taxon>Chromadorea</taxon>
        <taxon>Rhabditida</taxon>
        <taxon>Rhabditina</taxon>
        <taxon>Rhabditomorpha</taxon>
        <taxon>Strongyloidea</taxon>
        <taxon>Heligmosomidae</taxon>
        <taxon>Nippostrongylus</taxon>
    </lineage>
</organism>
<proteinExistence type="predicted"/>
<keyword evidence="3" id="KW-1185">Reference proteome</keyword>
<feature type="compositionally biased region" description="Basic and acidic residues" evidence="1">
    <location>
        <begin position="867"/>
        <end position="876"/>
    </location>
</feature>
<reference evidence="4" key="1">
    <citation type="submission" date="2017-02" db="UniProtKB">
        <authorList>
            <consortium name="WormBaseParasite"/>
        </authorList>
    </citation>
    <scope>IDENTIFICATION</scope>
</reference>
<feature type="compositionally biased region" description="Polar residues" evidence="1">
    <location>
        <begin position="695"/>
        <end position="704"/>
    </location>
</feature>
<dbReference type="STRING" id="27835.A0A0N4Y313"/>
<feature type="compositionally biased region" description="Basic and acidic residues" evidence="1">
    <location>
        <begin position="410"/>
        <end position="421"/>
    </location>
</feature>
<dbReference type="EMBL" id="UYSL01020262">
    <property type="protein sequence ID" value="VDL73743.1"/>
    <property type="molecule type" value="Genomic_DNA"/>
</dbReference>
<feature type="compositionally biased region" description="Basic and acidic residues" evidence="1">
    <location>
        <begin position="725"/>
        <end position="754"/>
    </location>
</feature>
<dbReference type="WBParaSite" id="NBR_0001015301-mRNA-1">
    <property type="protein sequence ID" value="NBR_0001015301-mRNA-1"/>
    <property type="gene ID" value="NBR_0001015301"/>
</dbReference>
<feature type="compositionally biased region" description="Basic and acidic residues" evidence="1">
    <location>
        <begin position="791"/>
        <end position="805"/>
    </location>
</feature>
<feature type="compositionally biased region" description="Polar residues" evidence="1">
    <location>
        <begin position="780"/>
        <end position="789"/>
    </location>
</feature>